<evidence type="ECO:0000256" key="1">
    <source>
        <dbReference type="ARBA" id="ARBA00004251"/>
    </source>
</evidence>
<dbReference type="InterPro" id="IPR013783">
    <property type="entry name" value="Ig-like_fold"/>
</dbReference>
<dbReference type="SUPFAM" id="SSF48726">
    <property type="entry name" value="Immunoglobulin"/>
    <property type="match status" value="1"/>
</dbReference>
<evidence type="ECO:0000256" key="6">
    <source>
        <dbReference type="ARBA" id="ARBA00023136"/>
    </source>
</evidence>
<evidence type="ECO:0000256" key="3">
    <source>
        <dbReference type="ARBA" id="ARBA00022692"/>
    </source>
</evidence>
<evidence type="ECO:0000313" key="13">
    <source>
        <dbReference type="Proteomes" id="UP000261360"/>
    </source>
</evidence>
<dbReference type="AlphaFoldDB" id="A0A3B4WW00"/>
<evidence type="ECO:0000256" key="2">
    <source>
        <dbReference type="ARBA" id="ARBA00022475"/>
    </source>
</evidence>
<evidence type="ECO:0000256" key="8">
    <source>
        <dbReference type="ARBA" id="ARBA00023170"/>
    </source>
</evidence>
<organism evidence="12 13">
    <name type="scientific">Seriola lalandi dorsalis</name>
    <dbReference type="NCBI Taxonomy" id="1841481"/>
    <lineage>
        <taxon>Eukaryota</taxon>
        <taxon>Metazoa</taxon>
        <taxon>Chordata</taxon>
        <taxon>Craniata</taxon>
        <taxon>Vertebrata</taxon>
        <taxon>Euteleostomi</taxon>
        <taxon>Actinopterygii</taxon>
        <taxon>Neopterygii</taxon>
        <taxon>Teleostei</taxon>
        <taxon>Neoteleostei</taxon>
        <taxon>Acanthomorphata</taxon>
        <taxon>Carangaria</taxon>
        <taxon>Carangiformes</taxon>
        <taxon>Carangidae</taxon>
        <taxon>Seriola</taxon>
    </lineage>
</organism>
<dbReference type="GO" id="GO:0042102">
    <property type="term" value="P:positive regulation of T cell proliferation"/>
    <property type="evidence" value="ECO:0007669"/>
    <property type="project" value="TreeGrafter"/>
</dbReference>
<evidence type="ECO:0000256" key="4">
    <source>
        <dbReference type="ARBA" id="ARBA00022729"/>
    </source>
</evidence>
<proteinExistence type="predicted"/>
<protein>
    <recommendedName>
        <fullName evidence="11">Ig-like domain-containing protein</fullName>
    </recommendedName>
</protein>
<dbReference type="Pfam" id="PF07686">
    <property type="entry name" value="V-set"/>
    <property type="match status" value="1"/>
</dbReference>
<dbReference type="PROSITE" id="PS50835">
    <property type="entry name" value="IG_LIKE"/>
    <property type="match status" value="1"/>
</dbReference>
<dbReference type="PANTHER" id="PTHR25466:SF14">
    <property type="entry name" value="BUTYROPHILIN SUBFAMILY 2 MEMBER A2-LIKE-RELATED"/>
    <property type="match status" value="1"/>
</dbReference>
<dbReference type="Ensembl" id="ENSSLDT00000007400.1">
    <property type="protein sequence ID" value="ENSSLDP00000007172.1"/>
    <property type="gene ID" value="ENSSLDG00000005704.1"/>
</dbReference>
<evidence type="ECO:0000259" key="11">
    <source>
        <dbReference type="PROSITE" id="PS50835"/>
    </source>
</evidence>
<evidence type="ECO:0000256" key="5">
    <source>
        <dbReference type="ARBA" id="ARBA00022989"/>
    </source>
</evidence>
<reference evidence="12" key="2">
    <citation type="submission" date="2025-09" db="UniProtKB">
        <authorList>
            <consortium name="Ensembl"/>
        </authorList>
    </citation>
    <scope>IDENTIFICATION</scope>
</reference>
<dbReference type="GO" id="GO:0031295">
    <property type="term" value="P:T cell costimulation"/>
    <property type="evidence" value="ECO:0007669"/>
    <property type="project" value="TreeGrafter"/>
</dbReference>
<keyword evidence="6" id="KW-0472">Membrane</keyword>
<keyword evidence="10" id="KW-0393">Immunoglobulin domain</keyword>
<keyword evidence="4" id="KW-0732">Signal</keyword>
<keyword evidence="7" id="KW-1015">Disulfide bond</keyword>
<name>A0A3B4WW00_SERLL</name>
<keyword evidence="5" id="KW-1133">Transmembrane helix</keyword>
<keyword evidence="8" id="KW-0675">Receptor</keyword>
<evidence type="ECO:0000256" key="10">
    <source>
        <dbReference type="ARBA" id="ARBA00023319"/>
    </source>
</evidence>
<dbReference type="InterPro" id="IPR051713">
    <property type="entry name" value="T-cell_Activation_Regulation"/>
</dbReference>
<keyword evidence="3" id="KW-0812">Transmembrane</keyword>
<dbReference type="GO" id="GO:0009897">
    <property type="term" value="C:external side of plasma membrane"/>
    <property type="evidence" value="ECO:0007669"/>
    <property type="project" value="TreeGrafter"/>
</dbReference>
<dbReference type="GO" id="GO:0071222">
    <property type="term" value="P:cellular response to lipopolysaccharide"/>
    <property type="evidence" value="ECO:0007669"/>
    <property type="project" value="TreeGrafter"/>
</dbReference>
<keyword evidence="9" id="KW-0325">Glycoprotein</keyword>
<comment type="subcellular location">
    <subcellularLocation>
        <location evidence="1">Cell membrane</location>
        <topology evidence="1">Single-pass type I membrane protein</topology>
    </subcellularLocation>
</comment>
<accession>A0A3B4WW00</accession>
<dbReference type="PANTHER" id="PTHR25466">
    <property type="entry name" value="T-LYMPHOCYTE ACTIVATION ANTIGEN"/>
    <property type="match status" value="1"/>
</dbReference>
<evidence type="ECO:0000256" key="9">
    <source>
        <dbReference type="ARBA" id="ARBA00023180"/>
    </source>
</evidence>
<keyword evidence="2" id="KW-1003">Cell membrane</keyword>
<dbReference type="GO" id="GO:0042130">
    <property type="term" value="P:negative regulation of T cell proliferation"/>
    <property type="evidence" value="ECO:0007669"/>
    <property type="project" value="TreeGrafter"/>
</dbReference>
<dbReference type="InterPro" id="IPR013106">
    <property type="entry name" value="Ig_V-set"/>
</dbReference>
<dbReference type="GO" id="GO:0007166">
    <property type="term" value="P:cell surface receptor signaling pathway"/>
    <property type="evidence" value="ECO:0007669"/>
    <property type="project" value="TreeGrafter"/>
</dbReference>
<dbReference type="InterPro" id="IPR007110">
    <property type="entry name" value="Ig-like_dom"/>
</dbReference>
<evidence type="ECO:0000313" key="12">
    <source>
        <dbReference type="Ensembl" id="ENSSLDP00000007172.1"/>
    </source>
</evidence>
<dbReference type="CDD" id="cd16091">
    <property type="entry name" value="IgV_HHLA2"/>
    <property type="match status" value="1"/>
</dbReference>
<sequence length="144" mass="16490">IAEMFLTDQNIFYSFLNATYVSCVFMESCILPCSFQGDTNVVIHWTQVTAGDSPVHSFYYNKDQLIQQDQRFRNRTSLFKDQISGGNASLQLTGLQVQDQGRYKCYTGTNRGRKESFINLKVDGEKHTEHHLSVFLSSAFINIQ</sequence>
<dbReference type="Gene3D" id="2.60.40.10">
    <property type="entry name" value="Immunoglobulins"/>
    <property type="match status" value="1"/>
</dbReference>
<dbReference type="SMART" id="SM00406">
    <property type="entry name" value="IGv"/>
    <property type="match status" value="1"/>
</dbReference>
<evidence type="ECO:0000256" key="7">
    <source>
        <dbReference type="ARBA" id="ARBA00023157"/>
    </source>
</evidence>
<dbReference type="GO" id="GO:0006955">
    <property type="term" value="P:immune response"/>
    <property type="evidence" value="ECO:0007669"/>
    <property type="project" value="TreeGrafter"/>
</dbReference>
<dbReference type="GeneTree" id="ENSGT00940000163670"/>
<reference evidence="12" key="1">
    <citation type="submission" date="2025-08" db="UniProtKB">
        <authorList>
            <consortium name="Ensembl"/>
        </authorList>
    </citation>
    <scope>IDENTIFICATION</scope>
</reference>
<dbReference type="InterPro" id="IPR036179">
    <property type="entry name" value="Ig-like_dom_sf"/>
</dbReference>
<keyword evidence="13" id="KW-1185">Reference proteome</keyword>
<dbReference type="FunFam" id="2.60.40.10:FF:000142">
    <property type="entry name" value="V-set domain-containing T-cell activation inhibitor 1"/>
    <property type="match status" value="1"/>
</dbReference>
<dbReference type="Proteomes" id="UP000261360">
    <property type="component" value="Unplaced"/>
</dbReference>
<feature type="domain" description="Ig-like" evidence="11">
    <location>
        <begin position="31"/>
        <end position="105"/>
    </location>
</feature>